<keyword evidence="2" id="KW-1185">Reference proteome</keyword>
<organism evidence="1 2">
    <name type="scientific">Caerostris darwini</name>
    <dbReference type="NCBI Taxonomy" id="1538125"/>
    <lineage>
        <taxon>Eukaryota</taxon>
        <taxon>Metazoa</taxon>
        <taxon>Ecdysozoa</taxon>
        <taxon>Arthropoda</taxon>
        <taxon>Chelicerata</taxon>
        <taxon>Arachnida</taxon>
        <taxon>Araneae</taxon>
        <taxon>Araneomorphae</taxon>
        <taxon>Entelegynae</taxon>
        <taxon>Araneoidea</taxon>
        <taxon>Araneidae</taxon>
        <taxon>Caerostris</taxon>
    </lineage>
</organism>
<name>A0AAV4S7B5_9ARAC</name>
<proteinExistence type="predicted"/>
<dbReference type="EMBL" id="BPLQ01007249">
    <property type="protein sequence ID" value="GIY28971.1"/>
    <property type="molecule type" value="Genomic_DNA"/>
</dbReference>
<protein>
    <submittedName>
        <fullName evidence="1">Uncharacterized protein</fullName>
    </submittedName>
</protein>
<gene>
    <name evidence="1" type="ORF">CDAR_79111</name>
</gene>
<sequence>MALVMLENVISEKRKSIFLQPSAQRQGFVLLLWVFDQDRFASPFFVPATDKVKRSPGHFFKINETTLLVRCLFCEASKEQWCCLEIFISIPSPLPCCDRKILTFLIKRKLLRKCACRNS</sequence>
<evidence type="ECO:0000313" key="1">
    <source>
        <dbReference type="EMBL" id="GIY28971.1"/>
    </source>
</evidence>
<reference evidence="1 2" key="1">
    <citation type="submission" date="2021-06" db="EMBL/GenBank/DDBJ databases">
        <title>Caerostris darwini draft genome.</title>
        <authorList>
            <person name="Kono N."/>
            <person name="Arakawa K."/>
        </authorList>
    </citation>
    <scope>NUCLEOTIDE SEQUENCE [LARGE SCALE GENOMIC DNA]</scope>
</reference>
<comment type="caution">
    <text evidence="1">The sequence shown here is derived from an EMBL/GenBank/DDBJ whole genome shotgun (WGS) entry which is preliminary data.</text>
</comment>
<accession>A0AAV4S7B5</accession>
<dbReference type="Proteomes" id="UP001054837">
    <property type="component" value="Unassembled WGS sequence"/>
</dbReference>
<dbReference type="AlphaFoldDB" id="A0AAV4S7B5"/>
<evidence type="ECO:0000313" key="2">
    <source>
        <dbReference type="Proteomes" id="UP001054837"/>
    </source>
</evidence>